<reference evidence="3" key="1">
    <citation type="submission" date="2020-09" db="EMBL/GenBank/DDBJ databases">
        <title>Genome sequence of Vibrio parahaemolyticus isolates.</title>
        <authorList>
            <person name="Hammerl J.A."/>
            <person name="Strauch E."/>
        </authorList>
    </citation>
    <scope>NUCLEOTIDE SEQUENCE</scope>
    <source>
        <strain evidence="3">17-VB00146</strain>
    </source>
</reference>
<protein>
    <recommendedName>
        <fullName evidence="5">Chemotaxis protein</fullName>
    </recommendedName>
</protein>
<keyword evidence="1" id="KW-0175">Coiled coil</keyword>
<dbReference type="RefSeq" id="WP_042770542.1">
    <property type="nucleotide sequence ID" value="NZ_JAAKZS010000215.1"/>
</dbReference>
<evidence type="ECO:0000313" key="3">
    <source>
        <dbReference type="EMBL" id="MCC3808025.1"/>
    </source>
</evidence>
<evidence type="ECO:0000256" key="2">
    <source>
        <dbReference type="SAM" id="Phobius"/>
    </source>
</evidence>
<evidence type="ECO:0000256" key="1">
    <source>
        <dbReference type="SAM" id="Coils"/>
    </source>
</evidence>
<proteinExistence type="predicted"/>
<gene>
    <name evidence="3" type="ORF">IB292_23715</name>
</gene>
<feature type="transmembrane region" description="Helical" evidence="2">
    <location>
        <begin position="100"/>
        <end position="122"/>
    </location>
</feature>
<name>A0A9Q3UI57_VIBPH</name>
<organism evidence="3 4">
    <name type="scientific">Vibrio parahaemolyticus</name>
    <dbReference type="NCBI Taxonomy" id="670"/>
    <lineage>
        <taxon>Bacteria</taxon>
        <taxon>Pseudomonadati</taxon>
        <taxon>Pseudomonadota</taxon>
        <taxon>Gammaproteobacteria</taxon>
        <taxon>Vibrionales</taxon>
        <taxon>Vibrionaceae</taxon>
        <taxon>Vibrio</taxon>
    </lineage>
</organism>
<evidence type="ECO:0008006" key="5">
    <source>
        <dbReference type="Google" id="ProtNLM"/>
    </source>
</evidence>
<comment type="caution">
    <text evidence="3">The sequence shown here is derived from an EMBL/GenBank/DDBJ whole genome shotgun (WGS) entry which is preliminary data.</text>
</comment>
<accession>A0A9Q3UI57</accession>
<evidence type="ECO:0000313" key="4">
    <source>
        <dbReference type="Proteomes" id="UP000726777"/>
    </source>
</evidence>
<dbReference type="AlphaFoldDB" id="A0A9Q3UI57"/>
<feature type="coiled-coil region" evidence="1">
    <location>
        <begin position="68"/>
        <end position="95"/>
    </location>
</feature>
<sequence>MFNHDVKKQAIADLEWADRQYKISVETVQKSSIELFELRRYCSTELIVECEDFINTLANSPKEFEKSFGGYKAQVKEFKNVLEQIEQEVMDANLKAGGTAGAGLAAGAGVAAFAPTAAMAIATTFGTASTGTAIASLSGAAATNAALAWLGGGALAAGGGGMTGGSALLALAGPVGWGIGITALAGGGLLARKKNGEIARKAKAQEKEIRAHKAQLDVSATEIKRLIDLTKQHSQGMKHILSSLVNTAPSDYNRFTEEHKLSLGALINHIRSLSELLNKSVK</sequence>
<dbReference type="Proteomes" id="UP000726777">
    <property type="component" value="Unassembled WGS sequence"/>
</dbReference>
<feature type="transmembrane region" description="Helical" evidence="2">
    <location>
        <begin position="168"/>
        <end position="191"/>
    </location>
</feature>
<keyword evidence="2" id="KW-0472">Membrane</keyword>
<dbReference type="EMBL" id="JACVHL010000036">
    <property type="protein sequence ID" value="MCC3808025.1"/>
    <property type="molecule type" value="Genomic_DNA"/>
</dbReference>
<keyword evidence="2" id="KW-1133">Transmembrane helix</keyword>
<keyword evidence="2" id="KW-0812">Transmembrane</keyword>